<dbReference type="GO" id="GO:0005694">
    <property type="term" value="C:chromosome"/>
    <property type="evidence" value="ECO:0007669"/>
    <property type="project" value="TreeGrafter"/>
</dbReference>
<dbReference type="PANTHER" id="PTHR33375">
    <property type="entry name" value="CHROMOSOME-PARTITIONING PROTEIN PARB-RELATED"/>
    <property type="match status" value="1"/>
</dbReference>
<gene>
    <name evidence="2" type="ORF">Pcaca03_08700</name>
</gene>
<dbReference type="EMBL" id="BSRL01000001">
    <property type="protein sequence ID" value="GLV68426.1"/>
    <property type="molecule type" value="Genomic_DNA"/>
</dbReference>
<dbReference type="InterPro" id="IPR036086">
    <property type="entry name" value="ParB/Sulfiredoxin_sf"/>
</dbReference>
<dbReference type="Proteomes" id="UP001165145">
    <property type="component" value="Unassembled WGS sequence"/>
</dbReference>
<dbReference type="InterPro" id="IPR041468">
    <property type="entry name" value="HTH_ParB/Spo0J"/>
</dbReference>
<dbReference type="Gene3D" id="3.90.1530.10">
    <property type="entry name" value="Conserved hypothetical protein from pyrococcus furiosus pfu- 392566-001, ParB domain"/>
    <property type="match status" value="1"/>
</dbReference>
<proteinExistence type="predicted"/>
<protein>
    <recommendedName>
        <fullName evidence="1">ParB/Spo0J HTH domain-containing protein</fullName>
    </recommendedName>
</protein>
<dbReference type="GO" id="GO:0007059">
    <property type="term" value="P:chromosome segregation"/>
    <property type="evidence" value="ECO:0007669"/>
    <property type="project" value="TreeGrafter"/>
</dbReference>
<dbReference type="AlphaFoldDB" id="A0AAI9KXP2"/>
<dbReference type="InterPro" id="IPR050336">
    <property type="entry name" value="Chromosome_partition/occlusion"/>
</dbReference>
<dbReference type="SUPFAM" id="SSF110849">
    <property type="entry name" value="ParB/Sulfiredoxin"/>
    <property type="match status" value="1"/>
</dbReference>
<comment type="caution">
    <text evidence="2">The sequence shown here is derived from an EMBL/GenBank/DDBJ whole genome shotgun (WGS) entry which is preliminary data.</text>
</comment>
<reference evidence="2" key="1">
    <citation type="submission" date="2023-02" db="EMBL/GenBank/DDBJ databases">
        <title>Pectobacterium carotovorum subsp. carotovorum NBRC 12380.</title>
        <authorList>
            <person name="Ichikawa N."/>
            <person name="Sato H."/>
            <person name="Tonouchi N."/>
        </authorList>
    </citation>
    <scope>NUCLEOTIDE SEQUENCE</scope>
    <source>
        <strain evidence="2">NBRC 12380</strain>
    </source>
</reference>
<organism evidence="2 3">
    <name type="scientific">Pectobacterium carotovorum subsp. carotovorum</name>
    <name type="common">Erwinia carotovora subsp. carotovora</name>
    <dbReference type="NCBI Taxonomy" id="555"/>
    <lineage>
        <taxon>Bacteria</taxon>
        <taxon>Pseudomonadati</taxon>
        <taxon>Pseudomonadota</taxon>
        <taxon>Gammaproteobacteria</taxon>
        <taxon>Enterobacterales</taxon>
        <taxon>Pectobacteriaceae</taxon>
        <taxon>Pectobacterium</taxon>
    </lineage>
</organism>
<feature type="domain" description="ParB/Spo0J HTH" evidence="1">
    <location>
        <begin position="133"/>
        <end position="223"/>
    </location>
</feature>
<accession>A0AAI9KXP2</accession>
<dbReference type="PANTHER" id="PTHR33375:SF1">
    <property type="entry name" value="CHROMOSOME-PARTITIONING PROTEIN PARB-RELATED"/>
    <property type="match status" value="1"/>
</dbReference>
<evidence type="ECO:0000313" key="3">
    <source>
        <dbReference type="Proteomes" id="UP001165145"/>
    </source>
</evidence>
<evidence type="ECO:0000313" key="2">
    <source>
        <dbReference type="EMBL" id="GLV68426.1"/>
    </source>
</evidence>
<sequence length="273" mass="29966">MRGCSVAKNSKDAYGAQGKTNVLNFVPENLYMTDDPAHPLYDERIYLPLSESMVLNIMDQGVIEPIVIWKDKETGTVYVVDGRQRVKHAREANRRLADQGKPCLMVPAVVRIGSVHRAKEAAISANEIHIPDTPLGRAKKMASMLALSYDERDLALYFGCSAQTVTATLALLDCTQAVQEAVESGHVNATQARQLATMEPEQQREKVKELVQATSGTSGHERVRRQREVLGNAKPKLKSRKEITKALESATGDYAAALRWVLGDNSHQQGGGS</sequence>
<name>A0AAI9KXP2_PECCC</name>
<dbReference type="Pfam" id="PF17762">
    <property type="entry name" value="HTH_ParB"/>
    <property type="match status" value="1"/>
</dbReference>
<dbReference type="Gene3D" id="1.10.10.2830">
    <property type="match status" value="1"/>
</dbReference>
<dbReference type="SUPFAM" id="SSF109709">
    <property type="entry name" value="KorB DNA-binding domain-like"/>
    <property type="match status" value="1"/>
</dbReference>
<evidence type="ECO:0000259" key="1">
    <source>
        <dbReference type="Pfam" id="PF17762"/>
    </source>
</evidence>